<evidence type="ECO:0000256" key="1">
    <source>
        <dbReference type="ARBA" id="ARBA00009174"/>
    </source>
</evidence>
<dbReference type="EMBL" id="JACHMO010000001">
    <property type="protein sequence ID" value="MBB5800872.1"/>
    <property type="molecule type" value="Genomic_DNA"/>
</dbReference>
<dbReference type="PANTHER" id="PTHR30272">
    <property type="entry name" value="3-HYDROXYACYL-[ACYL-CARRIER-PROTEIN] DEHYDRATASE"/>
    <property type="match status" value="1"/>
</dbReference>
<keyword evidence="2 3" id="KW-0456">Lyase</keyword>
<dbReference type="PANTHER" id="PTHR30272:SF1">
    <property type="entry name" value="3-HYDROXYACYL-[ACYL-CARRIER-PROTEIN] DEHYDRATASE"/>
    <property type="match status" value="1"/>
</dbReference>
<comment type="similarity">
    <text evidence="1">Belongs to the thioester dehydratase family. FabZ subfamily.</text>
</comment>
<reference evidence="3 4" key="1">
    <citation type="submission" date="2020-08" db="EMBL/GenBank/DDBJ databases">
        <title>Sequencing the genomes of 1000 actinobacteria strains.</title>
        <authorList>
            <person name="Klenk H.-P."/>
        </authorList>
    </citation>
    <scope>NUCLEOTIDE SEQUENCE [LARGE SCALE GENOMIC DNA]</scope>
    <source>
        <strain evidence="3 4">DSM 45486</strain>
    </source>
</reference>
<keyword evidence="4" id="KW-1185">Reference proteome</keyword>
<accession>A0A7W9HEM2</accession>
<dbReference type="Pfam" id="PF07977">
    <property type="entry name" value="FabA"/>
    <property type="match status" value="1"/>
</dbReference>
<sequence>MLLIDRVTALTPGESVEAIKAVTYTEPWYRGSTGPDLAYPLPLLLESWNQAAAVLVLATWAAEEAADRPTTVRQVGVPMLGSYGDVTLGRPVTPGDTMVHTVRIDKAQSDTMVLSGRTCVNNNVTLTVDRGIVIRRPMELLVALRAPSAS</sequence>
<comment type="caution">
    <text evidence="3">The sequence shown here is derived from an EMBL/GenBank/DDBJ whole genome shotgun (WGS) entry which is preliminary data.</text>
</comment>
<dbReference type="AlphaFoldDB" id="A0A7W9HEM2"/>
<dbReference type="GO" id="GO:0019171">
    <property type="term" value="F:(3R)-hydroxyacyl-[acyl-carrier-protein] dehydratase activity"/>
    <property type="evidence" value="ECO:0007669"/>
    <property type="project" value="UniProtKB-EC"/>
</dbReference>
<dbReference type="EC" id="4.2.1.59" evidence="3"/>
<gene>
    <name evidence="3" type="ORF">F4560_000640</name>
</gene>
<dbReference type="Gene3D" id="3.10.129.10">
    <property type="entry name" value="Hotdog Thioesterase"/>
    <property type="match status" value="1"/>
</dbReference>
<evidence type="ECO:0000313" key="3">
    <source>
        <dbReference type="EMBL" id="MBB5800872.1"/>
    </source>
</evidence>
<protein>
    <submittedName>
        <fullName evidence="3">3-hydroxyacyl-[acyl-carrier-protein] dehydratase</fullName>
        <ecNumber evidence="3">4.2.1.59</ecNumber>
    </submittedName>
</protein>
<dbReference type="SUPFAM" id="SSF54637">
    <property type="entry name" value="Thioesterase/thiol ester dehydrase-isomerase"/>
    <property type="match status" value="1"/>
</dbReference>
<name>A0A7W9HEM2_9PSEU</name>
<evidence type="ECO:0000313" key="4">
    <source>
        <dbReference type="Proteomes" id="UP000552097"/>
    </source>
</evidence>
<organism evidence="3 4">
    <name type="scientific">Saccharothrix ecbatanensis</name>
    <dbReference type="NCBI Taxonomy" id="1105145"/>
    <lineage>
        <taxon>Bacteria</taxon>
        <taxon>Bacillati</taxon>
        <taxon>Actinomycetota</taxon>
        <taxon>Actinomycetes</taxon>
        <taxon>Pseudonocardiales</taxon>
        <taxon>Pseudonocardiaceae</taxon>
        <taxon>Saccharothrix</taxon>
    </lineage>
</organism>
<evidence type="ECO:0000256" key="2">
    <source>
        <dbReference type="ARBA" id="ARBA00023239"/>
    </source>
</evidence>
<dbReference type="InterPro" id="IPR013114">
    <property type="entry name" value="FabA_FabZ"/>
</dbReference>
<dbReference type="Proteomes" id="UP000552097">
    <property type="component" value="Unassembled WGS sequence"/>
</dbReference>
<dbReference type="InterPro" id="IPR029069">
    <property type="entry name" value="HotDog_dom_sf"/>
</dbReference>
<proteinExistence type="inferred from homology"/>